<dbReference type="Pfam" id="PF13966">
    <property type="entry name" value="zf-RVT"/>
    <property type="match status" value="1"/>
</dbReference>
<reference evidence="2 3" key="1">
    <citation type="journal article" date="2014" name="Science">
        <title>Plant genetics. Early allopolyploid evolution in the post-Neolithic Brassica napus oilseed genome.</title>
        <authorList>
            <person name="Chalhoub B."/>
            <person name="Denoeud F."/>
            <person name="Liu S."/>
            <person name="Parkin I.A."/>
            <person name="Tang H."/>
            <person name="Wang X."/>
            <person name="Chiquet J."/>
            <person name="Belcram H."/>
            <person name="Tong C."/>
            <person name="Samans B."/>
            <person name="Correa M."/>
            <person name="Da Silva C."/>
            <person name="Just J."/>
            <person name="Falentin C."/>
            <person name="Koh C.S."/>
            <person name="Le Clainche I."/>
            <person name="Bernard M."/>
            <person name="Bento P."/>
            <person name="Noel B."/>
            <person name="Labadie K."/>
            <person name="Alberti A."/>
            <person name="Charles M."/>
            <person name="Arnaud D."/>
            <person name="Guo H."/>
            <person name="Daviaud C."/>
            <person name="Alamery S."/>
            <person name="Jabbari K."/>
            <person name="Zhao M."/>
            <person name="Edger P.P."/>
            <person name="Chelaifa H."/>
            <person name="Tack D."/>
            <person name="Lassalle G."/>
            <person name="Mestiri I."/>
            <person name="Schnel N."/>
            <person name="Le Paslier M.C."/>
            <person name="Fan G."/>
            <person name="Renault V."/>
            <person name="Bayer P.E."/>
            <person name="Golicz A.A."/>
            <person name="Manoli S."/>
            <person name="Lee T.H."/>
            <person name="Thi V.H."/>
            <person name="Chalabi S."/>
            <person name="Hu Q."/>
            <person name="Fan C."/>
            <person name="Tollenaere R."/>
            <person name="Lu Y."/>
            <person name="Battail C."/>
            <person name="Shen J."/>
            <person name="Sidebottom C.H."/>
            <person name="Wang X."/>
            <person name="Canaguier A."/>
            <person name="Chauveau A."/>
            <person name="Berard A."/>
            <person name="Deniot G."/>
            <person name="Guan M."/>
            <person name="Liu Z."/>
            <person name="Sun F."/>
            <person name="Lim Y.P."/>
            <person name="Lyons E."/>
            <person name="Town C.D."/>
            <person name="Bancroft I."/>
            <person name="Wang X."/>
            <person name="Meng J."/>
            <person name="Ma J."/>
            <person name="Pires J.C."/>
            <person name="King G.J."/>
            <person name="Brunel D."/>
            <person name="Delourme R."/>
            <person name="Renard M."/>
            <person name="Aury J.M."/>
            <person name="Adams K.L."/>
            <person name="Batley J."/>
            <person name="Snowdon R.J."/>
            <person name="Tost J."/>
            <person name="Edwards D."/>
            <person name="Zhou Y."/>
            <person name="Hua W."/>
            <person name="Sharpe A.G."/>
            <person name="Paterson A.H."/>
            <person name="Guan C."/>
            <person name="Wincker P."/>
        </authorList>
    </citation>
    <scope>NUCLEOTIDE SEQUENCE [LARGE SCALE GENOMIC DNA]</scope>
    <source>
        <strain evidence="3">cv. Darmor-bzh</strain>
    </source>
</reference>
<evidence type="ECO:0000259" key="1">
    <source>
        <dbReference type="Pfam" id="PF13966"/>
    </source>
</evidence>
<evidence type="ECO:0000313" key="3">
    <source>
        <dbReference type="Proteomes" id="UP000028999"/>
    </source>
</evidence>
<dbReference type="Gramene" id="CDY12462">
    <property type="protein sequence ID" value="CDY12462"/>
    <property type="gene ID" value="GSBRNA2T00061748001"/>
</dbReference>
<protein>
    <submittedName>
        <fullName evidence="2">BnaC08g09510D protein</fullName>
    </submittedName>
</protein>
<sequence>MLGPTVDALKSFCWKIRCLPKMKHFLWQLLTRYIAVKKNLHARGITGDICYARCGADEESINQVFFECPPALQVWALSKIPSNPAIFPTRSFFTNMDHLFWRVSPQLDDHQFAWILWYIWKGKNNKVFSNLESPHYGLKRR</sequence>
<keyword evidence="3" id="KW-1185">Reference proteome</keyword>
<accession>A0A078FHK6</accession>
<feature type="domain" description="Reverse transcriptase zinc-binding" evidence="1">
    <location>
        <begin position="9"/>
        <end position="75"/>
    </location>
</feature>
<dbReference type="AlphaFoldDB" id="A0A078FHK6"/>
<dbReference type="PaxDb" id="3708-A0A078FHK6"/>
<organism evidence="2 3">
    <name type="scientific">Brassica napus</name>
    <name type="common">Rape</name>
    <dbReference type="NCBI Taxonomy" id="3708"/>
    <lineage>
        <taxon>Eukaryota</taxon>
        <taxon>Viridiplantae</taxon>
        <taxon>Streptophyta</taxon>
        <taxon>Embryophyta</taxon>
        <taxon>Tracheophyta</taxon>
        <taxon>Spermatophyta</taxon>
        <taxon>Magnoliopsida</taxon>
        <taxon>eudicotyledons</taxon>
        <taxon>Gunneridae</taxon>
        <taxon>Pentapetalae</taxon>
        <taxon>rosids</taxon>
        <taxon>malvids</taxon>
        <taxon>Brassicales</taxon>
        <taxon>Brassicaceae</taxon>
        <taxon>Brassiceae</taxon>
        <taxon>Brassica</taxon>
    </lineage>
</organism>
<dbReference type="InterPro" id="IPR026960">
    <property type="entry name" value="RVT-Znf"/>
</dbReference>
<dbReference type="OMA" id="FCWKIRC"/>
<name>A0A078FHK6_BRANA</name>
<proteinExistence type="predicted"/>
<evidence type="ECO:0000313" key="2">
    <source>
        <dbReference type="EMBL" id="CDY12462.1"/>
    </source>
</evidence>
<gene>
    <name evidence="2" type="primary">BnaC08g09510D</name>
    <name evidence="2" type="ORF">GSBRNA2T00061748001</name>
</gene>
<dbReference type="EMBL" id="LK032022">
    <property type="protein sequence ID" value="CDY12462.1"/>
    <property type="molecule type" value="Genomic_DNA"/>
</dbReference>
<dbReference type="Proteomes" id="UP000028999">
    <property type="component" value="Unassembled WGS sequence"/>
</dbReference>